<dbReference type="Proteomes" id="UP000887540">
    <property type="component" value="Unplaced"/>
</dbReference>
<protein>
    <submittedName>
        <fullName evidence="2">Uncharacterized protein</fullName>
    </submittedName>
</protein>
<keyword evidence="1" id="KW-1185">Reference proteome</keyword>
<dbReference type="WBParaSite" id="ACRNAN_scaffold5313.g30587.t1">
    <property type="protein sequence ID" value="ACRNAN_scaffold5313.g30587.t1"/>
    <property type="gene ID" value="ACRNAN_scaffold5313.g30587"/>
</dbReference>
<dbReference type="InterPro" id="IPR006954">
    <property type="entry name" value="Mlt-10-like"/>
</dbReference>
<evidence type="ECO:0000313" key="2">
    <source>
        <dbReference type="WBParaSite" id="ACRNAN_scaffold5313.g30587.t1"/>
    </source>
</evidence>
<dbReference type="AlphaFoldDB" id="A0A914E2Z5"/>
<proteinExistence type="predicted"/>
<organism evidence="1 2">
    <name type="scientific">Acrobeloides nanus</name>
    <dbReference type="NCBI Taxonomy" id="290746"/>
    <lineage>
        <taxon>Eukaryota</taxon>
        <taxon>Metazoa</taxon>
        <taxon>Ecdysozoa</taxon>
        <taxon>Nematoda</taxon>
        <taxon>Chromadorea</taxon>
        <taxon>Rhabditida</taxon>
        <taxon>Tylenchina</taxon>
        <taxon>Cephalobomorpha</taxon>
        <taxon>Cephaloboidea</taxon>
        <taxon>Cephalobidae</taxon>
        <taxon>Acrobeloides</taxon>
    </lineage>
</organism>
<evidence type="ECO:0000313" key="1">
    <source>
        <dbReference type="Proteomes" id="UP000887540"/>
    </source>
</evidence>
<dbReference type="Pfam" id="PF04870">
    <property type="entry name" value="Moulting_cycle"/>
    <property type="match status" value="1"/>
</dbReference>
<reference evidence="2" key="1">
    <citation type="submission" date="2022-11" db="UniProtKB">
        <authorList>
            <consortium name="WormBaseParasite"/>
        </authorList>
    </citation>
    <scope>IDENTIFICATION</scope>
</reference>
<sequence>MKSNWRIRTKREIVRKSSYELRTRYNDMTPIGLVAKILTKSLLASKNKTEIQPWQYAVERIRDHAIQEKENKKQLKEAQKQFEDYRFRGLRHENIDVDEMIEHPQRLKELLDTKRQDDPKADREQKLLGLVRDGIKLGYSLTGRNTSGLDDKNFKAFSPRLLSVVPEEDDKNLVIFKIDILLFYHPELEA</sequence>
<name>A0A914E2Z5_9BILA</name>
<accession>A0A914E2Z5</accession>